<keyword evidence="2" id="KW-1185">Reference proteome</keyword>
<dbReference type="OrthoDB" id="2404676at2759"/>
<dbReference type="AlphaFoldDB" id="A0A9N9D2L3"/>
<gene>
    <name evidence="1" type="ORF">PBRASI_LOCUS8903</name>
</gene>
<dbReference type="Gene3D" id="3.80.10.10">
    <property type="entry name" value="Ribonuclease Inhibitor"/>
    <property type="match status" value="2"/>
</dbReference>
<name>A0A9N9D2L3_9GLOM</name>
<dbReference type="InterPro" id="IPR032675">
    <property type="entry name" value="LRR_dom_sf"/>
</dbReference>
<dbReference type="EMBL" id="CAJVPI010001731">
    <property type="protein sequence ID" value="CAG8624635.1"/>
    <property type="molecule type" value="Genomic_DNA"/>
</dbReference>
<proteinExistence type="predicted"/>
<reference evidence="1" key="1">
    <citation type="submission" date="2021-06" db="EMBL/GenBank/DDBJ databases">
        <authorList>
            <person name="Kallberg Y."/>
            <person name="Tangrot J."/>
            <person name="Rosling A."/>
        </authorList>
    </citation>
    <scope>NUCLEOTIDE SEQUENCE</scope>
    <source>
        <strain evidence="1">BR232B</strain>
    </source>
</reference>
<organism evidence="1 2">
    <name type="scientific">Paraglomus brasilianum</name>
    <dbReference type="NCBI Taxonomy" id="144538"/>
    <lineage>
        <taxon>Eukaryota</taxon>
        <taxon>Fungi</taxon>
        <taxon>Fungi incertae sedis</taxon>
        <taxon>Mucoromycota</taxon>
        <taxon>Glomeromycotina</taxon>
        <taxon>Glomeromycetes</taxon>
        <taxon>Paraglomerales</taxon>
        <taxon>Paraglomeraceae</taxon>
        <taxon>Paraglomus</taxon>
    </lineage>
</organism>
<sequence>MSGSLPPELLTIILNECINDRKTLHSCILINKDWSRQAVLYLWANPFKLLYKKKKRRAKQQIIKQGENLMTTFVESFADMDKILDGSSSTLDTSHDRRSTFDYSLYLQELDFGFMRRAMNNWLSIRKIGACEETLTLRILMSVMQHSPRWYALYLYVTKAQVCTQLSKFFTSIQSLPQLKKFTWASARPCNEVFASLSQVAHDMESITIHIENCDYKQKLRTTLASFLSSQRQLKILKFRNLFWNMSSILQLLSSNAHTLESVSIESIGSRCDDEYSKFIRLHTLKSIDITQHSHLSFSPNNVRSLTKADLPNLQSLVLAGTGFSSEVLTAIIRKHKKILTTLKIGITVIDSSVCLTIRESCQSLENLSIVVSESNISPVANMIGNLPNLHSVKLTWDLLGWKTDVDELFNALAAYHLPCLYKLEITQILGFQPQSLQKFLSKSKPPLKALILDNRYHVVDEHLKVILNNLSDTLRLLRLYYNDKCKGLGEQRIRQGHVDGSHRLLYQQLPRNSMQEDLVMYSLPLPTPVEQQSQVILPRLSDLFPTYPNMTDEVHNSNVNLSSTQIQPHQSYQYEEQQRQQLVYQPQSQHLLQREQQVQRQSQLVSTPVQSHHQLGQDLHTYLPVSIDKNLSYKLYYSIKKRVCVSMNSNEQSSPMPGICLPGKSL</sequence>
<evidence type="ECO:0000313" key="1">
    <source>
        <dbReference type="EMBL" id="CAG8624635.1"/>
    </source>
</evidence>
<dbReference type="SUPFAM" id="SSF52047">
    <property type="entry name" value="RNI-like"/>
    <property type="match status" value="1"/>
</dbReference>
<comment type="caution">
    <text evidence="1">The sequence shown here is derived from an EMBL/GenBank/DDBJ whole genome shotgun (WGS) entry which is preliminary data.</text>
</comment>
<dbReference type="Proteomes" id="UP000789739">
    <property type="component" value="Unassembled WGS sequence"/>
</dbReference>
<accession>A0A9N9D2L3</accession>
<protein>
    <submittedName>
        <fullName evidence="1">5766_t:CDS:1</fullName>
    </submittedName>
</protein>
<evidence type="ECO:0000313" key="2">
    <source>
        <dbReference type="Proteomes" id="UP000789739"/>
    </source>
</evidence>